<dbReference type="GO" id="GO:0016020">
    <property type="term" value="C:membrane"/>
    <property type="evidence" value="ECO:0007669"/>
    <property type="project" value="InterPro"/>
</dbReference>
<comment type="similarity">
    <text evidence="1">Belongs to the transglycosylase Slt family.</text>
</comment>
<evidence type="ECO:0000313" key="5">
    <source>
        <dbReference type="Proteomes" id="UP000219494"/>
    </source>
</evidence>
<evidence type="ECO:0000313" key="4">
    <source>
        <dbReference type="EMBL" id="SOB86447.1"/>
    </source>
</evidence>
<dbReference type="RefSeq" id="WP_097063474.1">
    <property type="nucleotide sequence ID" value="NZ_OBMI01000002.1"/>
</dbReference>
<dbReference type="EMBL" id="OBMI01000002">
    <property type="protein sequence ID" value="SOB86447.1"/>
    <property type="molecule type" value="Genomic_DNA"/>
</dbReference>
<gene>
    <name evidence="4" type="ORF">SAMN06297144_1552</name>
</gene>
<dbReference type="OrthoDB" id="9815002at2"/>
<organism evidence="4 5">
    <name type="scientific">Sphingomonas guangdongensis</name>
    <dbReference type="NCBI Taxonomy" id="1141890"/>
    <lineage>
        <taxon>Bacteria</taxon>
        <taxon>Pseudomonadati</taxon>
        <taxon>Pseudomonadota</taxon>
        <taxon>Alphaproteobacteria</taxon>
        <taxon>Sphingomonadales</taxon>
        <taxon>Sphingomonadaceae</taxon>
        <taxon>Sphingomonas</taxon>
    </lineage>
</organism>
<dbReference type="GO" id="GO:0008933">
    <property type="term" value="F:peptidoglycan lytic transglycosylase activity"/>
    <property type="evidence" value="ECO:0007669"/>
    <property type="project" value="InterPro"/>
</dbReference>
<dbReference type="CDD" id="cd13401">
    <property type="entry name" value="Slt70-like"/>
    <property type="match status" value="1"/>
</dbReference>
<evidence type="ECO:0000256" key="2">
    <source>
        <dbReference type="ARBA" id="ARBA00009387"/>
    </source>
</evidence>
<dbReference type="AlphaFoldDB" id="A0A285R252"/>
<dbReference type="GO" id="GO:0000270">
    <property type="term" value="P:peptidoglycan metabolic process"/>
    <property type="evidence" value="ECO:0007669"/>
    <property type="project" value="InterPro"/>
</dbReference>
<dbReference type="PANTHER" id="PTHR37423">
    <property type="entry name" value="SOLUBLE LYTIC MUREIN TRANSGLYCOSYLASE-RELATED"/>
    <property type="match status" value="1"/>
</dbReference>
<dbReference type="Gene3D" id="1.10.530.10">
    <property type="match status" value="1"/>
</dbReference>
<name>A0A285R252_9SPHN</name>
<reference evidence="4 5" key="1">
    <citation type="submission" date="2017-07" db="EMBL/GenBank/DDBJ databases">
        <authorList>
            <person name="Sun Z.S."/>
            <person name="Albrecht U."/>
            <person name="Echele G."/>
            <person name="Lee C.C."/>
        </authorList>
    </citation>
    <scope>NUCLEOTIDE SEQUENCE [LARGE SCALE GENOMIC DNA]</scope>
    <source>
        <strain evidence="4 5">CGMCC 1.12672</strain>
    </source>
</reference>
<keyword evidence="5" id="KW-1185">Reference proteome</keyword>
<comment type="similarity">
    <text evidence="2">Belongs to the virb1 family.</text>
</comment>
<dbReference type="PROSITE" id="PS00922">
    <property type="entry name" value="TRANSGLYCOSYLASE"/>
    <property type="match status" value="1"/>
</dbReference>
<sequence length="312" mass="32984">MKRSKRNARIQHQFLAIGAMVVGGLCSPAFARDERPLPEPLACPVDVPVRVASADTLRRFTALDGCSPDAVVVAALPDPGPAARPFDGAPVSIDGARHYQAQRVRKGRIGDTTVQTAAVGAAGTRVVRIIPILPKEEEAPAAIAPAPTALAAEEPATTPVGFVAPSESAILAMRPASFTTPYDSLITRAAARHRVDPLMLHSVIKQESAYRPGAVSRVGARGLMQIMPGTGSDLGVANASYLLDPATNIDAGARLLKKLWGRLDGRFDLVLAAYNAGEGAVRKYGMQVPPYAETRNYVSKVQASYYDLVAGR</sequence>
<proteinExistence type="inferred from homology"/>
<dbReference type="InterPro" id="IPR000189">
    <property type="entry name" value="Transglyc_AS"/>
</dbReference>
<accession>A0A285R252</accession>
<dbReference type="InterPro" id="IPR008258">
    <property type="entry name" value="Transglycosylase_SLT_dom_1"/>
</dbReference>
<evidence type="ECO:0000256" key="1">
    <source>
        <dbReference type="ARBA" id="ARBA00007734"/>
    </source>
</evidence>
<dbReference type="Pfam" id="PF01464">
    <property type="entry name" value="SLT"/>
    <property type="match status" value="1"/>
</dbReference>
<dbReference type="PANTHER" id="PTHR37423:SF2">
    <property type="entry name" value="MEMBRANE-BOUND LYTIC MUREIN TRANSGLYCOSYLASE C"/>
    <property type="match status" value="1"/>
</dbReference>
<feature type="domain" description="Transglycosylase SLT" evidence="3">
    <location>
        <begin position="185"/>
        <end position="287"/>
    </location>
</feature>
<dbReference type="Proteomes" id="UP000219494">
    <property type="component" value="Unassembled WGS sequence"/>
</dbReference>
<protein>
    <submittedName>
        <fullName evidence="4">Transglycosylase SLT domain-containing protein</fullName>
    </submittedName>
</protein>
<dbReference type="InterPro" id="IPR023346">
    <property type="entry name" value="Lysozyme-like_dom_sf"/>
</dbReference>
<dbReference type="SUPFAM" id="SSF53955">
    <property type="entry name" value="Lysozyme-like"/>
    <property type="match status" value="1"/>
</dbReference>
<evidence type="ECO:0000259" key="3">
    <source>
        <dbReference type="Pfam" id="PF01464"/>
    </source>
</evidence>